<evidence type="ECO:0000256" key="1">
    <source>
        <dbReference type="SAM" id="MobiDB-lite"/>
    </source>
</evidence>
<feature type="region of interest" description="Disordered" evidence="1">
    <location>
        <begin position="123"/>
        <end position="166"/>
    </location>
</feature>
<dbReference type="AlphaFoldDB" id="A0A8H7DG76"/>
<feature type="compositionally biased region" description="Pro residues" evidence="1">
    <location>
        <begin position="348"/>
        <end position="360"/>
    </location>
</feature>
<feature type="region of interest" description="Disordered" evidence="1">
    <location>
        <begin position="235"/>
        <end position="291"/>
    </location>
</feature>
<proteinExistence type="predicted"/>
<sequence length="360" mass="39015">MVSPPLVSPPPATTPLVSRQIASPDVSHRHVASCPERANGAFTSLSTPSTSLSTPHFSSTHPLVTRPSASSLVSCSHIASRPEPASVAPDSLTTPPPSHSMSPSSVPTASLSRFYVASHVARPHVTSRPEQAGSSSRPSSITLPSRSSAHSSSSLSSPPRKKRSRRCFVCGGTGKHRLSPRFCPRTYELLSKHLAKFDANFRLVSDDGSPLPMTRHPGGVAAHLLSRRRLHRHTYRVSSRSISESPSGFESNPPHVPQVPRDRPVGVPRRIPNPSPGTDQNPPHAPRPSVIKRHHIPSTESSFESICPHFPPVERDPSPPLYLPIPVHDSYPPSPFRILIPVHDSPPRPETPPKVYPMSR</sequence>
<feature type="compositionally biased region" description="Low complexity" evidence="1">
    <location>
        <begin position="42"/>
        <end position="61"/>
    </location>
</feature>
<feature type="compositionally biased region" description="Low complexity" evidence="1">
    <location>
        <begin position="134"/>
        <end position="158"/>
    </location>
</feature>
<protein>
    <submittedName>
        <fullName evidence="2">Uncharacterized protein</fullName>
    </submittedName>
</protein>
<name>A0A8H7DG76_9AGAR</name>
<accession>A0A8H7DG76</accession>
<evidence type="ECO:0000313" key="3">
    <source>
        <dbReference type="Proteomes" id="UP000620124"/>
    </source>
</evidence>
<dbReference type="EMBL" id="JACAZI010000001">
    <property type="protein sequence ID" value="KAF7371967.1"/>
    <property type="molecule type" value="Genomic_DNA"/>
</dbReference>
<feature type="region of interest" description="Disordered" evidence="1">
    <location>
        <begin position="81"/>
        <end position="106"/>
    </location>
</feature>
<feature type="compositionally biased region" description="Pro residues" evidence="1">
    <location>
        <begin position="1"/>
        <end position="13"/>
    </location>
</feature>
<reference evidence="2" key="1">
    <citation type="submission" date="2020-05" db="EMBL/GenBank/DDBJ databases">
        <title>Mycena genomes resolve the evolution of fungal bioluminescence.</title>
        <authorList>
            <person name="Tsai I.J."/>
        </authorList>
    </citation>
    <scope>NUCLEOTIDE SEQUENCE</scope>
    <source>
        <strain evidence="2">CCC161011</strain>
    </source>
</reference>
<feature type="region of interest" description="Disordered" evidence="1">
    <location>
        <begin position="339"/>
        <end position="360"/>
    </location>
</feature>
<gene>
    <name evidence="2" type="ORF">MVEN_00054700</name>
</gene>
<dbReference type="Proteomes" id="UP000620124">
    <property type="component" value="Unassembled WGS sequence"/>
</dbReference>
<dbReference type="OrthoDB" id="2987633at2759"/>
<organism evidence="2 3">
    <name type="scientific">Mycena venus</name>
    <dbReference type="NCBI Taxonomy" id="2733690"/>
    <lineage>
        <taxon>Eukaryota</taxon>
        <taxon>Fungi</taxon>
        <taxon>Dikarya</taxon>
        <taxon>Basidiomycota</taxon>
        <taxon>Agaricomycotina</taxon>
        <taxon>Agaricomycetes</taxon>
        <taxon>Agaricomycetidae</taxon>
        <taxon>Agaricales</taxon>
        <taxon>Marasmiineae</taxon>
        <taxon>Mycenaceae</taxon>
        <taxon>Mycena</taxon>
    </lineage>
</organism>
<comment type="caution">
    <text evidence="2">The sequence shown here is derived from an EMBL/GenBank/DDBJ whole genome shotgun (WGS) entry which is preliminary data.</text>
</comment>
<feature type="region of interest" description="Disordered" evidence="1">
    <location>
        <begin position="1"/>
        <end position="65"/>
    </location>
</feature>
<evidence type="ECO:0000313" key="2">
    <source>
        <dbReference type="EMBL" id="KAF7371967.1"/>
    </source>
</evidence>
<keyword evidence="3" id="KW-1185">Reference proteome</keyword>
<feature type="compositionally biased region" description="Low complexity" evidence="1">
    <location>
        <begin position="238"/>
        <end position="251"/>
    </location>
</feature>